<name>A0A5C4U4Z1_9CORY</name>
<dbReference type="OrthoDB" id="4421974at2"/>
<sequence>MAFIPLSQSIDMQAKAGTKRDRFGNLVAAPGEWRQVRVASWWVDRSEEKAGDSVLRTVDYLHVHCLPADAPGPDGRVRTPDGRVWSVQGNSEDFNHGFHGFIPGLVVVHAKEVQG</sequence>
<evidence type="ECO:0000313" key="2">
    <source>
        <dbReference type="Proteomes" id="UP000312032"/>
    </source>
</evidence>
<keyword evidence="2" id="KW-1185">Reference proteome</keyword>
<evidence type="ECO:0000313" key="1">
    <source>
        <dbReference type="EMBL" id="TNL98777.1"/>
    </source>
</evidence>
<dbReference type="AlphaFoldDB" id="A0A5C4U4Z1"/>
<organism evidence="1 2">
    <name type="scientific">Corynebacterium tapiri</name>
    <dbReference type="NCBI Taxonomy" id="1448266"/>
    <lineage>
        <taxon>Bacteria</taxon>
        <taxon>Bacillati</taxon>
        <taxon>Actinomycetota</taxon>
        <taxon>Actinomycetes</taxon>
        <taxon>Mycobacteriales</taxon>
        <taxon>Corynebacteriaceae</taxon>
        <taxon>Corynebacterium</taxon>
    </lineage>
</organism>
<protein>
    <recommendedName>
        <fullName evidence="3">Head-tail adaptor protein</fullName>
    </recommendedName>
</protein>
<evidence type="ECO:0008006" key="3">
    <source>
        <dbReference type="Google" id="ProtNLM"/>
    </source>
</evidence>
<accession>A0A5C4U4Z1</accession>
<reference evidence="1 2" key="1">
    <citation type="submission" date="2019-06" db="EMBL/GenBank/DDBJ databases">
        <authorList>
            <person name="Li J."/>
        </authorList>
    </citation>
    <scope>NUCLEOTIDE SEQUENCE [LARGE SCALE GENOMIC DNA]</scope>
    <source>
        <strain evidence="1 2">LMG 28165</strain>
    </source>
</reference>
<gene>
    <name evidence="1" type="ORF">FHE74_03930</name>
</gene>
<dbReference type="Proteomes" id="UP000312032">
    <property type="component" value="Unassembled WGS sequence"/>
</dbReference>
<proteinExistence type="predicted"/>
<comment type="caution">
    <text evidence="1">The sequence shown here is derived from an EMBL/GenBank/DDBJ whole genome shotgun (WGS) entry which is preliminary data.</text>
</comment>
<dbReference type="EMBL" id="VDHJ01000004">
    <property type="protein sequence ID" value="TNL98777.1"/>
    <property type="molecule type" value="Genomic_DNA"/>
</dbReference>
<dbReference type="RefSeq" id="WP_139465205.1">
    <property type="nucleotide sequence ID" value="NZ_VDHJ01000004.1"/>
</dbReference>